<dbReference type="NCBIfam" id="NF041374">
    <property type="entry name" value="GDCCVxC"/>
    <property type="match status" value="1"/>
</dbReference>
<name>A0A520S1K9_9GAMM</name>
<evidence type="ECO:0000313" key="2">
    <source>
        <dbReference type="Proteomes" id="UP000316199"/>
    </source>
</evidence>
<protein>
    <submittedName>
        <fullName evidence="1">Uncharacterized protein</fullName>
    </submittedName>
</protein>
<accession>A0A520S1K9</accession>
<dbReference type="InterPro" id="IPR047677">
    <property type="entry name" value="GDCCVxC"/>
</dbReference>
<organism evidence="1 2">
    <name type="scientific">OM182 bacterium</name>
    <dbReference type="NCBI Taxonomy" id="2510334"/>
    <lineage>
        <taxon>Bacteria</taxon>
        <taxon>Pseudomonadati</taxon>
        <taxon>Pseudomonadota</taxon>
        <taxon>Gammaproteobacteria</taxon>
        <taxon>OMG group</taxon>
        <taxon>OM182 clade</taxon>
    </lineage>
</organism>
<dbReference type="Proteomes" id="UP000316199">
    <property type="component" value="Unassembled WGS sequence"/>
</dbReference>
<reference evidence="1 2" key="1">
    <citation type="submission" date="2019-02" db="EMBL/GenBank/DDBJ databases">
        <title>Prokaryotic population dynamics and viral predation in marine succession experiment using metagenomics: the confinement effect.</title>
        <authorList>
            <person name="Haro-Moreno J.M."/>
            <person name="Rodriguez-Valera F."/>
            <person name="Lopez-Perez M."/>
        </authorList>
    </citation>
    <scope>NUCLEOTIDE SEQUENCE [LARGE SCALE GENOMIC DNA]</scope>
    <source>
        <strain evidence="1">MED-G157</strain>
    </source>
</reference>
<gene>
    <name evidence="1" type="ORF">EVA68_04655</name>
</gene>
<comment type="caution">
    <text evidence="1">The sequence shown here is derived from an EMBL/GenBank/DDBJ whole genome shotgun (WGS) entry which is preliminary data.</text>
</comment>
<evidence type="ECO:0000313" key="1">
    <source>
        <dbReference type="EMBL" id="RZO76346.1"/>
    </source>
</evidence>
<proteinExistence type="predicted"/>
<sequence length="66" mass="7230">MELNSTITCPNCGYKKTETMPTNSCQFFYECANCKALLKPNKGDCCIFCSFGDVVCPPIQEGDACC</sequence>
<dbReference type="AlphaFoldDB" id="A0A520S1K9"/>
<dbReference type="EMBL" id="SHAG01000013">
    <property type="protein sequence ID" value="RZO76346.1"/>
    <property type="molecule type" value="Genomic_DNA"/>
</dbReference>